<name>A0A067LDL0_JATCU</name>
<dbReference type="PANTHER" id="PTHR45090:SF10">
    <property type="entry name" value="J DOMAIN-CONTAINING PROTEIN"/>
    <property type="match status" value="1"/>
</dbReference>
<dbReference type="OrthoDB" id="849080at2759"/>
<dbReference type="Gene3D" id="1.10.287.110">
    <property type="entry name" value="DnaJ domain"/>
    <property type="match status" value="1"/>
</dbReference>
<dbReference type="Pfam" id="PF00226">
    <property type="entry name" value="DnaJ"/>
    <property type="match status" value="1"/>
</dbReference>
<keyword evidence="3" id="KW-1185">Reference proteome</keyword>
<dbReference type="InterPro" id="IPR001623">
    <property type="entry name" value="DnaJ_domain"/>
</dbReference>
<proteinExistence type="predicted"/>
<feature type="domain" description="J" evidence="1">
    <location>
        <begin position="72"/>
        <end position="139"/>
    </location>
</feature>
<dbReference type="InterPro" id="IPR018253">
    <property type="entry name" value="DnaJ_domain_CS"/>
</dbReference>
<evidence type="ECO:0000259" key="1">
    <source>
        <dbReference type="PROSITE" id="PS50076"/>
    </source>
</evidence>
<dbReference type="KEGG" id="jcu:105644672"/>
<dbReference type="Proteomes" id="UP000027138">
    <property type="component" value="Unassembled WGS sequence"/>
</dbReference>
<dbReference type="PROSITE" id="PS00636">
    <property type="entry name" value="DNAJ_1"/>
    <property type="match status" value="1"/>
</dbReference>
<accession>A0A067LDL0</accession>
<dbReference type="InterPro" id="IPR053232">
    <property type="entry name" value="DnaJ_C/III_chloroplastic"/>
</dbReference>
<organism evidence="2 3">
    <name type="scientific">Jatropha curcas</name>
    <name type="common">Barbados nut</name>
    <dbReference type="NCBI Taxonomy" id="180498"/>
    <lineage>
        <taxon>Eukaryota</taxon>
        <taxon>Viridiplantae</taxon>
        <taxon>Streptophyta</taxon>
        <taxon>Embryophyta</taxon>
        <taxon>Tracheophyta</taxon>
        <taxon>Spermatophyta</taxon>
        <taxon>Magnoliopsida</taxon>
        <taxon>eudicotyledons</taxon>
        <taxon>Gunneridae</taxon>
        <taxon>Pentapetalae</taxon>
        <taxon>rosids</taxon>
        <taxon>fabids</taxon>
        <taxon>Malpighiales</taxon>
        <taxon>Euphorbiaceae</taxon>
        <taxon>Crotonoideae</taxon>
        <taxon>Jatropheae</taxon>
        <taxon>Jatropha</taxon>
    </lineage>
</organism>
<dbReference type="EMBL" id="KK914233">
    <property type="protein sequence ID" value="KDP45298.1"/>
    <property type="molecule type" value="Genomic_DNA"/>
</dbReference>
<protein>
    <recommendedName>
        <fullName evidence="1">J domain-containing protein</fullName>
    </recommendedName>
</protein>
<dbReference type="InterPro" id="IPR036869">
    <property type="entry name" value="J_dom_sf"/>
</dbReference>
<gene>
    <name evidence="2" type="ORF">JCGZ_15163</name>
</gene>
<dbReference type="STRING" id="180498.A0A067LDL0"/>
<dbReference type="PRINTS" id="PR00625">
    <property type="entry name" value="JDOMAIN"/>
</dbReference>
<evidence type="ECO:0000313" key="3">
    <source>
        <dbReference type="Proteomes" id="UP000027138"/>
    </source>
</evidence>
<evidence type="ECO:0000313" key="2">
    <source>
        <dbReference type="EMBL" id="KDP45298.1"/>
    </source>
</evidence>
<dbReference type="CDD" id="cd06257">
    <property type="entry name" value="DnaJ"/>
    <property type="match status" value="1"/>
</dbReference>
<sequence>MTTAGMISSSFQTISKPNLSTSKSTLNPSSNLPFNTHLPKSNFAFKNTNYKPNRARPIKAAMADTVYVKPESFYYLLGISENVSISEIKKAYKQLARKYHPDVSPPERKEEYTKRFIKIQEAYETLSDPKARSLYDRGMASGGLDLNSIFSTGKRHRSQDGFDDRSDWEQKWQSQLTELLKRSNYKDSGSMSWGARMRSQRSYCN</sequence>
<reference evidence="2 3" key="1">
    <citation type="journal article" date="2014" name="PLoS ONE">
        <title>Global Analysis of Gene Expression Profiles in Physic Nut (Jatropha curcas L.) Seedlings Exposed to Salt Stress.</title>
        <authorList>
            <person name="Zhang L."/>
            <person name="Zhang C."/>
            <person name="Wu P."/>
            <person name="Chen Y."/>
            <person name="Li M."/>
            <person name="Jiang H."/>
            <person name="Wu G."/>
        </authorList>
    </citation>
    <scope>NUCLEOTIDE SEQUENCE [LARGE SCALE GENOMIC DNA]</scope>
    <source>
        <strain evidence="3">cv. GZQX0401</strain>
        <tissue evidence="2">Young leaves</tissue>
    </source>
</reference>
<dbReference type="SMART" id="SM00271">
    <property type="entry name" value="DnaJ"/>
    <property type="match status" value="1"/>
</dbReference>
<dbReference type="GO" id="GO:0009507">
    <property type="term" value="C:chloroplast"/>
    <property type="evidence" value="ECO:0007669"/>
    <property type="project" value="TreeGrafter"/>
</dbReference>
<dbReference type="SUPFAM" id="SSF46565">
    <property type="entry name" value="Chaperone J-domain"/>
    <property type="match status" value="1"/>
</dbReference>
<dbReference type="PROSITE" id="PS50076">
    <property type="entry name" value="DNAJ_2"/>
    <property type="match status" value="1"/>
</dbReference>
<dbReference type="PANTHER" id="PTHR45090">
    <property type="entry name" value="CHAPERONE PROTEIN DNAJ 20 CHLOROPLASTIC"/>
    <property type="match status" value="1"/>
</dbReference>
<dbReference type="AlphaFoldDB" id="A0A067LDL0"/>